<evidence type="ECO:0000256" key="8">
    <source>
        <dbReference type="RuleBase" id="RU362110"/>
    </source>
</evidence>
<evidence type="ECO:0000256" key="7">
    <source>
        <dbReference type="ARBA" id="ARBA00033367"/>
    </source>
</evidence>
<dbReference type="InterPro" id="IPR051214">
    <property type="entry name" value="GH32_Enzymes"/>
</dbReference>
<keyword evidence="13" id="KW-1185">Reference proteome</keyword>
<dbReference type="AlphaFoldDB" id="A0A8I0DSN6"/>
<evidence type="ECO:0000313" key="13">
    <source>
        <dbReference type="Proteomes" id="UP000615234"/>
    </source>
</evidence>
<comment type="subcellular location">
    <subcellularLocation>
        <location evidence="9">Cytoplasm</location>
    </subcellularLocation>
</comment>
<dbReference type="EC" id="3.2.1.26" evidence="3 8"/>
<gene>
    <name evidence="12" type="ORF">H8S09_10220</name>
</gene>
<dbReference type="UniPathway" id="UPA00238"/>
<feature type="domain" description="Glycosyl hydrolase family 32 C-terminal" evidence="11">
    <location>
        <begin position="353"/>
        <end position="491"/>
    </location>
</feature>
<keyword evidence="5 8" id="KW-0378">Hydrolase</keyword>
<dbReference type="NCBIfam" id="TIGR01322">
    <property type="entry name" value="scrB_fam"/>
    <property type="match status" value="1"/>
</dbReference>
<sequence length="506" mass="58274">MHTLEAARKYEKEYEVDADKRPLFHVTPPIGWMNDPNGFSVYKGQIHLFYQYHPYSNVWGPMHWGHQVSEDMISWKQYPTALAPDKEYDEEGCFSGSAVMTNLGHVLFYTGVSKDKNGGCNLQNQCMAVGDGVGYKKLKNNPVLTGAVMPEGFSHIDFRDPKVWEEDGIYYMLTCSRDAQNKGMIALFSNSEIHQYLEKTELTEQEAEAFEKAAGCWKYEGVFAEHMERLGSVWECPDYFRLDGKDVLLFSPPDVQAQENELHNGNNAIYVVGTYDHAKKQFQMGQPHTLDKGLDFYASQTTELPDGRRILIAWMQSWHNSFIPDGQEWQGMMTIPRELYLSDGRIIQKPVKELEQYRVRPVSYSNEKVEGGQNFDGIKGRTLDMTVTIKSGEFQEFYIDVAKDAEHYTRITYNRRKREIEVDRTFAGMNRDVVCIRRAEVESEAERITLRFILDCNSIELFVNDGELSMSTAIYTPQTADGIWFFCDGNAIIDIEKFDIEIPMNR</sequence>
<proteinExistence type="inferred from homology"/>
<evidence type="ECO:0000256" key="3">
    <source>
        <dbReference type="ARBA" id="ARBA00012758"/>
    </source>
</evidence>
<evidence type="ECO:0000256" key="6">
    <source>
        <dbReference type="ARBA" id="ARBA00023295"/>
    </source>
</evidence>
<comment type="caution">
    <text evidence="12">The sequence shown here is derived from an EMBL/GenBank/DDBJ whole genome shotgun (WGS) entry which is preliminary data.</text>
</comment>
<dbReference type="GO" id="GO:0004564">
    <property type="term" value="F:beta-fructofuranosidase activity"/>
    <property type="evidence" value="ECO:0007669"/>
    <property type="project" value="UniProtKB-EC"/>
</dbReference>
<keyword evidence="6 8" id="KW-0326">Glycosidase</keyword>
<dbReference type="InterPro" id="IPR013189">
    <property type="entry name" value="Glyco_hydro_32_C"/>
</dbReference>
<comment type="function">
    <text evidence="9">Enables the bacterium to metabolize sucrose as a sole carbon source.</text>
</comment>
<protein>
    <recommendedName>
        <fullName evidence="4 8">Sucrose-6-phosphate hydrolase</fullName>
        <ecNumber evidence="3 8">3.2.1.26</ecNumber>
    </recommendedName>
    <alternativeName>
        <fullName evidence="7 9">Invertase</fullName>
    </alternativeName>
</protein>
<evidence type="ECO:0000256" key="5">
    <source>
        <dbReference type="ARBA" id="ARBA00022801"/>
    </source>
</evidence>
<dbReference type="SUPFAM" id="SSF49899">
    <property type="entry name" value="Concanavalin A-like lectins/glucanases"/>
    <property type="match status" value="1"/>
</dbReference>
<name>A0A8I0DSN6_9FIRM</name>
<dbReference type="GO" id="GO:0005985">
    <property type="term" value="P:sucrose metabolic process"/>
    <property type="evidence" value="ECO:0007669"/>
    <property type="project" value="UniProtKB-UniPathway"/>
</dbReference>
<evidence type="ECO:0000256" key="9">
    <source>
        <dbReference type="RuleBase" id="RU365015"/>
    </source>
</evidence>
<dbReference type="PANTHER" id="PTHR43101:SF1">
    <property type="entry name" value="BETA-FRUCTOSIDASE"/>
    <property type="match status" value="1"/>
</dbReference>
<dbReference type="Gene3D" id="2.115.10.20">
    <property type="entry name" value="Glycosyl hydrolase domain, family 43"/>
    <property type="match status" value="1"/>
</dbReference>
<evidence type="ECO:0000256" key="2">
    <source>
        <dbReference type="ARBA" id="ARBA00009902"/>
    </source>
</evidence>
<reference evidence="12 13" key="1">
    <citation type="submission" date="2020-08" db="EMBL/GenBank/DDBJ databases">
        <title>Genome public.</title>
        <authorList>
            <person name="Liu C."/>
            <person name="Sun Q."/>
        </authorList>
    </citation>
    <scope>NUCLEOTIDE SEQUENCE [LARGE SCALE GENOMIC DNA]</scope>
    <source>
        <strain evidence="12 13">NSJ-10</strain>
    </source>
</reference>
<dbReference type="Gene3D" id="2.60.120.560">
    <property type="entry name" value="Exo-inulinase, domain 1"/>
    <property type="match status" value="1"/>
</dbReference>
<keyword evidence="9" id="KW-0963">Cytoplasm</keyword>
<dbReference type="EMBL" id="JACOOX010000005">
    <property type="protein sequence ID" value="MBC5663263.1"/>
    <property type="molecule type" value="Genomic_DNA"/>
</dbReference>
<dbReference type="SUPFAM" id="SSF75005">
    <property type="entry name" value="Arabinanase/levansucrase/invertase"/>
    <property type="match status" value="1"/>
</dbReference>
<organism evidence="12 13">
    <name type="scientific">Coprococcus hominis</name>
    <name type="common">ex Liu et al. 2022</name>
    <dbReference type="NCBI Taxonomy" id="2763039"/>
    <lineage>
        <taxon>Bacteria</taxon>
        <taxon>Bacillati</taxon>
        <taxon>Bacillota</taxon>
        <taxon>Clostridia</taxon>
        <taxon>Lachnospirales</taxon>
        <taxon>Lachnospiraceae</taxon>
        <taxon>Coprococcus</taxon>
    </lineage>
</organism>
<dbReference type="PANTHER" id="PTHR43101">
    <property type="entry name" value="BETA-FRUCTOSIDASE"/>
    <property type="match status" value="1"/>
</dbReference>
<comment type="catalytic activity">
    <reaction evidence="8">
        <text>Hydrolysis of terminal non-reducing beta-D-fructofuranoside residues in beta-D-fructofuranosides.</text>
        <dbReference type="EC" id="3.2.1.26"/>
    </reaction>
</comment>
<dbReference type="PROSITE" id="PS00609">
    <property type="entry name" value="GLYCOSYL_HYDROL_F32"/>
    <property type="match status" value="1"/>
</dbReference>
<evidence type="ECO:0000256" key="4">
    <source>
        <dbReference type="ARBA" id="ARBA00019623"/>
    </source>
</evidence>
<dbReference type="Pfam" id="PF00251">
    <property type="entry name" value="Glyco_hydro_32N"/>
    <property type="match status" value="1"/>
</dbReference>
<dbReference type="RefSeq" id="WP_186847823.1">
    <property type="nucleotide sequence ID" value="NZ_JACOOX010000005.1"/>
</dbReference>
<feature type="domain" description="Glycosyl hydrolase family 32 N-terminal" evidence="10">
    <location>
        <begin position="25"/>
        <end position="350"/>
    </location>
</feature>
<evidence type="ECO:0000259" key="10">
    <source>
        <dbReference type="Pfam" id="PF00251"/>
    </source>
</evidence>
<dbReference type="InterPro" id="IPR001362">
    <property type="entry name" value="Glyco_hydro_32"/>
</dbReference>
<comment type="similarity">
    <text evidence="2 8">Belongs to the glycosyl hydrolase 32 family.</text>
</comment>
<dbReference type="Pfam" id="PF08244">
    <property type="entry name" value="Glyco_hydro_32C"/>
    <property type="match status" value="1"/>
</dbReference>
<dbReference type="InterPro" id="IPR018053">
    <property type="entry name" value="Glyco_hydro_32_AS"/>
</dbReference>
<accession>A0A8I0DSN6</accession>
<evidence type="ECO:0000313" key="12">
    <source>
        <dbReference type="EMBL" id="MBC5663263.1"/>
    </source>
</evidence>
<dbReference type="InterPro" id="IPR006232">
    <property type="entry name" value="Suc6P_hydrolase"/>
</dbReference>
<comment type="pathway">
    <text evidence="1 9">Glycan biosynthesis; sucrose metabolism.</text>
</comment>
<dbReference type="InterPro" id="IPR023296">
    <property type="entry name" value="Glyco_hydro_beta-prop_sf"/>
</dbReference>
<dbReference type="Proteomes" id="UP000615234">
    <property type="component" value="Unassembled WGS sequence"/>
</dbReference>
<dbReference type="InterPro" id="IPR013148">
    <property type="entry name" value="Glyco_hydro_32_N"/>
</dbReference>
<evidence type="ECO:0000256" key="1">
    <source>
        <dbReference type="ARBA" id="ARBA00004914"/>
    </source>
</evidence>
<dbReference type="CDD" id="cd08996">
    <property type="entry name" value="GH32_FFase"/>
    <property type="match status" value="1"/>
</dbReference>
<keyword evidence="9" id="KW-0119">Carbohydrate metabolism</keyword>
<evidence type="ECO:0000259" key="11">
    <source>
        <dbReference type="Pfam" id="PF08244"/>
    </source>
</evidence>
<dbReference type="InterPro" id="IPR013320">
    <property type="entry name" value="ConA-like_dom_sf"/>
</dbReference>
<dbReference type="SMART" id="SM00640">
    <property type="entry name" value="Glyco_32"/>
    <property type="match status" value="1"/>
</dbReference>
<dbReference type="GO" id="GO:0005737">
    <property type="term" value="C:cytoplasm"/>
    <property type="evidence" value="ECO:0007669"/>
    <property type="project" value="UniProtKB-SubCell"/>
</dbReference>